<dbReference type="Gene3D" id="2.130.10.10">
    <property type="entry name" value="YVTN repeat-like/Quinoprotein amine dehydrogenase"/>
    <property type="match status" value="1"/>
</dbReference>
<name>A0A5F8H6Q1_MONDO</name>
<dbReference type="STRING" id="13616.ENSMODP00000055613"/>
<dbReference type="SUPFAM" id="SSF50978">
    <property type="entry name" value="WD40 repeat-like"/>
    <property type="match status" value="1"/>
</dbReference>
<accession>A0A5F8H6Q1</accession>
<sequence>MLMAEQNQVWIGSRDSIIYIINIHSMSCNKQLTDHRSSIMDLIVEDGNKESSSSEVYSCSLDGVVIAWNASTLKVNRRFHLPCQTLTSIKLHNGRLWCCIGHSIMVVTTNGFFRQELKIDELSKEISTSFLCFQLVPEQDQVWAACAGHTDIYVWNIKDFSRPPHQIQLQDCSEISCMIKVKNQIWVGSKGLSQGKYKGKIYVIDADKRTVEKELVAHADMVKALCSAEDRYVLSGSGREEGKIAIWKVE</sequence>
<protein>
    <recommendedName>
        <fullName evidence="3">DENN domain containing 3</fullName>
    </recommendedName>
</protein>
<reference evidence="1" key="2">
    <citation type="submission" date="2025-08" db="UniProtKB">
        <authorList>
            <consortium name="Ensembl"/>
        </authorList>
    </citation>
    <scope>IDENTIFICATION</scope>
</reference>
<organism evidence="1 2">
    <name type="scientific">Monodelphis domestica</name>
    <name type="common">Gray short-tailed opossum</name>
    <dbReference type="NCBI Taxonomy" id="13616"/>
    <lineage>
        <taxon>Eukaryota</taxon>
        <taxon>Metazoa</taxon>
        <taxon>Chordata</taxon>
        <taxon>Craniata</taxon>
        <taxon>Vertebrata</taxon>
        <taxon>Euteleostomi</taxon>
        <taxon>Mammalia</taxon>
        <taxon>Metatheria</taxon>
        <taxon>Didelphimorphia</taxon>
        <taxon>Didelphidae</taxon>
        <taxon>Monodelphis</taxon>
    </lineage>
</organism>
<dbReference type="OMA" id="FIYIPER"/>
<dbReference type="Proteomes" id="UP000002280">
    <property type="component" value="Chromosome 3"/>
</dbReference>
<evidence type="ECO:0000313" key="1">
    <source>
        <dbReference type="Ensembl" id="ENSMODP00000055613.1"/>
    </source>
</evidence>
<evidence type="ECO:0008006" key="3">
    <source>
        <dbReference type="Google" id="ProtNLM"/>
    </source>
</evidence>
<dbReference type="AlphaFoldDB" id="A0A5F8H6Q1"/>
<dbReference type="InParanoid" id="A0A5F8H6Q1"/>
<dbReference type="InterPro" id="IPR001680">
    <property type="entry name" value="WD40_rpt"/>
</dbReference>
<dbReference type="SMART" id="SM00320">
    <property type="entry name" value="WD40"/>
    <property type="match status" value="2"/>
</dbReference>
<evidence type="ECO:0000313" key="2">
    <source>
        <dbReference type="Proteomes" id="UP000002280"/>
    </source>
</evidence>
<dbReference type="PANTHER" id="PTHR12296:SF21">
    <property type="entry name" value="DENN DOMAIN-CONTAINING PROTEIN 3"/>
    <property type="match status" value="1"/>
</dbReference>
<dbReference type="Bgee" id="ENSMODG00000042019">
    <property type="expression patterns" value="Expressed in blood and 20 other cell types or tissues"/>
</dbReference>
<reference evidence="1 2" key="1">
    <citation type="journal article" date="2007" name="Nature">
        <title>Genome of the marsupial Monodelphis domestica reveals innovation in non-coding sequences.</title>
        <authorList>
            <person name="Mikkelsen T.S."/>
            <person name="Wakefield M.J."/>
            <person name="Aken B."/>
            <person name="Amemiya C.T."/>
            <person name="Chang J.L."/>
            <person name="Duke S."/>
            <person name="Garber M."/>
            <person name="Gentles A.J."/>
            <person name="Goodstadt L."/>
            <person name="Heger A."/>
            <person name="Jurka J."/>
            <person name="Kamal M."/>
            <person name="Mauceli E."/>
            <person name="Searle S.M."/>
            <person name="Sharpe T."/>
            <person name="Baker M.L."/>
            <person name="Batzer M.A."/>
            <person name="Benos P.V."/>
            <person name="Belov K."/>
            <person name="Clamp M."/>
            <person name="Cook A."/>
            <person name="Cuff J."/>
            <person name="Das R."/>
            <person name="Davidow L."/>
            <person name="Deakin J.E."/>
            <person name="Fazzari M.J."/>
            <person name="Glass J.L."/>
            <person name="Grabherr M."/>
            <person name="Greally J.M."/>
            <person name="Gu W."/>
            <person name="Hore T.A."/>
            <person name="Huttley G.A."/>
            <person name="Kleber M."/>
            <person name="Jirtle R.L."/>
            <person name="Koina E."/>
            <person name="Lee J.T."/>
            <person name="Mahony S."/>
            <person name="Marra M.A."/>
            <person name="Miller R.D."/>
            <person name="Nicholls R.D."/>
            <person name="Oda M."/>
            <person name="Papenfuss A.T."/>
            <person name="Parra Z.E."/>
            <person name="Pollock D.D."/>
            <person name="Ray D.A."/>
            <person name="Schein J.E."/>
            <person name="Speed T.P."/>
            <person name="Thompson K."/>
            <person name="VandeBerg J.L."/>
            <person name="Wade C.M."/>
            <person name="Walker J.A."/>
            <person name="Waters P.D."/>
            <person name="Webber C."/>
            <person name="Weidman J.R."/>
            <person name="Xie X."/>
            <person name="Zody M.C."/>
            <person name="Baldwin J."/>
            <person name="Abdouelleil A."/>
            <person name="Abdulkadir J."/>
            <person name="Abebe A."/>
            <person name="Abera B."/>
            <person name="Abreu J."/>
            <person name="Acer S.C."/>
            <person name="Aftuck L."/>
            <person name="Alexander A."/>
            <person name="An P."/>
            <person name="Anderson E."/>
            <person name="Anderson S."/>
            <person name="Arachi H."/>
            <person name="Azer M."/>
            <person name="Bachantsang P."/>
            <person name="Barry A."/>
            <person name="Bayul T."/>
            <person name="Berlin A."/>
            <person name="Bessette D."/>
            <person name="Bloom T."/>
            <person name="Bloom T."/>
            <person name="Boguslavskiy L."/>
            <person name="Bonnet C."/>
            <person name="Boukhgalter B."/>
            <person name="Bourzgui I."/>
            <person name="Brown A."/>
            <person name="Cahill P."/>
            <person name="Channer S."/>
            <person name="Cheshatsang Y."/>
            <person name="Chuda L."/>
            <person name="Citroen M."/>
            <person name="Collymore A."/>
            <person name="Cooke P."/>
            <person name="Costello M."/>
            <person name="D'Aco K."/>
            <person name="Daza R."/>
            <person name="De Haan G."/>
            <person name="DeGray S."/>
            <person name="DeMaso C."/>
            <person name="Dhargay N."/>
            <person name="Dooley K."/>
            <person name="Dooley E."/>
            <person name="Doricent M."/>
            <person name="Dorje P."/>
            <person name="Dorjee K."/>
            <person name="Dupes A."/>
            <person name="Elong R."/>
            <person name="Falk J."/>
            <person name="Farina A."/>
            <person name="Faro S."/>
            <person name="Ferguson D."/>
            <person name="Fisher S."/>
            <person name="Foley C.D."/>
            <person name="Franke A."/>
            <person name="Friedrich D."/>
            <person name="Gadbois L."/>
            <person name="Gearin G."/>
            <person name="Gearin C.R."/>
            <person name="Giannoukos G."/>
            <person name="Goode T."/>
            <person name="Graham J."/>
            <person name="Grandbois E."/>
            <person name="Grewal S."/>
            <person name="Gyaltsen K."/>
            <person name="Hafez N."/>
            <person name="Hagos B."/>
            <person name="Hall J."/>
            <person name="Henson C."/>
            <person name="Hollinger A."/>
            <person name="Honan T."/>
            <person name="Huard M.D."/>
            <person name="Hughes L."/>
            <person name="Hurhula B."/>
            <person name="Husby M.E."/>
            <person name="Kamat A."/>
            <person name="Kanga B."/>
            <person name="Kashin S."/>
            <person name="Khazanovich D."/>
            <person name="Kisner P."/>
            <person name="Lance K."/>
            <person name="Lara M."/>
            <person name="Lee W."/>
            <person name="Lennon N."/>
            <person name="Letendre F."/>
            <person name="LeVine R."/>
            <person name="Lipovsky A."/>
            <person name="Liu X."/>
            <person name="Liu J."/>
            <person name="Liu S."/>
            <person name="Lokyitsang T."/>
            <person name="Lokyitsang Y."/>
            <person name="Lubonja R."/>
            <person name="Lui A."/>
            <person name="MacDonald P."/>
            <person name="Magnisalis V."/>
            <person name="Maru K."/>
            <person name="Matthews C."/>
            <person name="McCusker W."/>
            <person name="McDonough S."/>
            <person name="Mehta T."/>
            <person name="Meldrim J."/>
            <person name="Meneus L."/>
            <person name="Mihai O."/>
            <person name="Mihalev A."/>
            <person name="Mihova T."/>
            <person name="Mittelman R."/>
            <person name="Mlenga V."/>
            <person name="Montmayeur A."/>
            <person name="Mulrain L."/>
            <person name="Navidi A."/>
            <person name="Naylor J."/>
            <person name="Negash T."/>
            <person name="Nguyen T."/>
            <person name="Nguyen N."/>
            <person name="Nicol R."/>
            <person name="Norbu C."/>
            <person name="Norbu N."/>
            <person name="Novod N."/>
            <person name="O'Neill B."/>
            <person name="Osman S."/>
            <person name="Markiewicz E."/>
            <person name="Oyono O.L."/>
            <person name="Patti C."/>
            <person name="Phunkhang P."/>
            <person name="Pierre F."/>
            <person name="Priest M."/>
            <person name="Raghuraman S."/>
            <person name="Rege F."/>
            <person name="Reyes R."/>
            <person name="Rise C."/>
            <person name="Rogov P."/>
            <person name="Ross K."/>
            <person name="Ryan E."/>
            <person name="Settipalli S."/>
            <person name="Shea T."/>
            <person name="Sherpa N."/>
            <person name="Shi L."/>
            <person name="Shih D."/>
            <person name="Sparrow T."/>
            <person name="Spaulding J."/>
            <person name="Stalker J."/>
            <person name="Stange-Thomann N."/>
            <person name="Stavropoulos S."/>
            <person name="Stone C."/>
            <person name="Strader C."/>
            <person name="Tesfaye S."/>
            <person name="Thomson T."/>
            <person name="Thoulutsang Y."/>
            <person name="Thoulutsang D."/>
            <person name="Topham K."/>
            <person name="Topping I."/>
            <person name="Tsamla T."/>
            <person name="Vassiliev H."/>
            <person name="Vo A."/>
            <person name="Wangchuk T."/>
            <person name="Wangdi T."/>
            <person name="Weiand M."/>
            <person name="Wilkinson J."/>
            <person name="Wilson A."/>
            <person name="Yadav S."/>
            <person name="Young G."/>
            <person name="Yu Q."/>
            <person name="Zembek L."/>
            <person name="Zhong D."/>
            <person name="Zimmer A."/>
            <person name="Zwirko Z."/>
            <person name="Jaffe D.B."/>
            <person name="Alvarez P."/>
            <person name="Brockman W."/>
            <person name="Butler J."/>
            <person name="Chin C."/>
            <person name="Gnerre S."/>
            <person name="MacCallum I."/>
            <person name="Graves J.A."/>
            <person name="Ponting C.P."/>
            <person name="Breen M."/>
            <person name="Samollow P.B."/>
            <person name="Lander E.S."/>
            <person name="Lindblad-Toh K."/>
        </authorList>
    </citation>
    <scope>NUCLEOTIDE SEQUENCE [LARGE SCALE GENOMIC DNA]</scope>
</reference>
<dbReference type="InterPro" id="IPR036322">
    <property type="entry name" value="WD40_repeat_dom_sf"/>
</dbReference>
<reference evidence="1" key="3">
    <citation type="submission" date="2025-09" db="UniProtKB">
        <authorList>
            <consortium name="Ensembl"/>
        </authorList>
    </citation>
    <scope>IDENTIFICATION</scope>
</reference>
<dbReference type="GO" id="GO:0005085">
    <property type="term" value="F:guanyl-nucleotide exchange factor activity"/>
    <property type="evidence" value="ECO:0007669"/>
    <property type="project" value="UniProtKB-ARBA"/>
</dbReference>
<proteinExistence type="predicted"/>
<keyword evidence="2" id="KW-1185">Reference proteome</keyword>
<dbReference type="InterPro" id="IPR015943">
    <property type="entry name" value="WD40/YVTN_repeat-like_dom_sf"/>
</dbReference>
<dbReference type="InterPro" id="IPR051696">
    <property type="entry name" value="DENN_Domain_GEFs"/>
</dbReference>
<dbReference type="PANTHER" id="PTHR12296">
    <property type="entry name" value="DENN DOMAIN-CONTAINING PROTEIN 4"/>
    <property type="match status" value="1"/>
</dbReference>
<dbReference type="Ensembl" id="ENSMODT00000082205.1">
    <property type="protein sequence ID" value="ENSMODP00000055613.1"/>
    <property type="gene ID" value="ENSMODG00000042019.1"/>
</dbReference>
<dbReference type="GeneTree" id="ENSGT00940000155784"/>